<evidence type="ECO:0000313" key="1">
    <source>
        <dbReference type="EMBL" id="GHO86722.1"/>
    </source>
</evidence>
<protein>
    <submittedName>
        <fullName evidence="1">Uncharacterized protein</fullName>
    </submittedName>
</protein>
<reference evidence="1 2" key="1">
    <citation type="journal article" date="2021" name="Int. J. Syst. Evol. Microbiol.">
        <title>Reticulibacter mediterranei gen. nov., sp. nov., within the new family Reticulibacteraceae fam. nov., and Ktedonospora formicarum gen. nov., sp. nov., Ktedonobacter robiniae sp. nov., Dictyobacter formicarum sp. nov. and Dictyobacter arantiisoli sp. nov., belonging to the class Ktedonobacteria.</title>
        <authorList>
            <person name="Yabe S."/>
            <person name="Zheng Y."/>
            <person name="Wang C.M."/>
            <person name="Sakai Y."/>
            <person name="Abe K."/>
            <person name="Yokota A."/>
            <person name="Donadio S."/>
            <person name="Cavaletti L."/>
            <person name="Monciardini P."/>
        </authorList>
    </citation>
    <scope>NUCLEOTIDE SEQUENCE [LARGE SCALE GENOMIC DNA]</scope>
    <source>
        <strain evidence="1 2">SOSP1-9</strain>
    </source>
</reference>
<comment type="caution">
    <text evidence="1">The sequence shown here is derived from an EMBL/GenBank/DDBJ whole genome shotgun (WGS) entry which is preliminary data.</text>
</comment>
<accession>A0ABQ3VLE8</accession>
<keyword evidence="2" id="KW-1185">Reference proteome</keyword>
<proteinExistence type="predicted"/>
<evidence type="ECO:0000313" key="2">
    <source>
        <dbReference type="Proteomes" id="UP000635565"/>
    </source>
</evidence>
<gene>
    <name evidence="1" type="ORF">KSZ_47280</name>
</gene>
<dbReference type="Proteomes" id="UP000635565">
    <property type="component" value="Unassembled WGS sequence"/>
</dbReference>
<name>A0ABQ3VLE8_9CHLR</name>
<organism evidence="1 2">
    <name type="scientific">Dictyobacter formicarum</name>
    <dbReference type="NCBI Taxonomy" id="2778368"/>
    <lineage>
        <taxon>Bacteria</taxon>
        <taxon>Bacillati</taxon>
        <taxon>Chloroflexota</taxon>
        <taxon>Ktedonobacteria</taxon>
        <taxon>Ktedonobacterales</taxon>
        <taxon>Dictyobacteraceae</taxon>
        <taxon>Dictyobacter</taxon>
    </lineage>
</organism>
<dbReference type="EMBL" id="BNJJ01000014">
    <property type="protein sequence ID" value="GHO86722.1"/>
    <property type="molecule type" value="Genomic_DNA"/>
</dbReference>
<sequence length="78" mass="8792">MPFELRTEIGKTGEIFFPPITSCHQKTSESIQKMPPCGLRCMPSGCDEVRKAIAQTFINVLYKLGAEFREQADRVKVS</sequence>